<dbReference type="OrthoDB" id="9802987at2"/>
<dbReference type="EMBL" id="WNKT01000064">
    <property type="protein sequence ID" value="MTW23016.1"/>
    <property type="molecule type" value="Genomic_DNA"/>
</dbReference>
<dbReference type="InterPro" id="IPR039367">
    <property type="entry name" value="Och1-like"/>
</dbReference>
<dbReference type="Pfam" id="PF04488">
    <property type="entry name" value="Gly_transf_sug"/>
    <property type="match status" value="1"/>
</dbReference>
<dbReference type="GO" id="GO:0000009">
    <property type="term" value="F:alpha-1,6-mannosyltransferase activity"/>
    <property type="evidence" value="ECO:0007669"/>
    <property type="project" value="InterPro"/>
</dbReference>
<dbReference type="PANTHER" id="PTHR31834">
    <property type="entry name" value="INITIATION-SPECIFIC ALPHA-1,6-MANNOSYLTRANSFERASE"/>
    <property type="match status" value="1"/>
</dbReference>
<keyword evidence="2" id="KW-1185">Reference proteome</keyword>
<dbReference type="InterPro" id="IPR007577">
    <property type="entry name" value="GlycoTrfase_DXD_sugar-bd_CS"/>
</dbReference>
<dbReference type="InterPro" id="IPR029044">
    <property type="entry name" value="Nucleotide-diphossugar_trans"/>
</dbReference>
<dbReference type="AlphaFoldDB" id="A0A6N8EJT9"/>
<evidence type="ECO:0000313" key="1">
    <source>
        <dbReference type="EMBL" id="MTW23016.1"/>
    </source>
</evidence>
<dbReference type="RefSeq" id="WP_155451565.1">
    <property type="nucleotide sequence ID" value="NZ_WNKT01000064.1"/>
</dbReference>
<dbReference type="SUPFAM" id="SSF53448">
    <property type="entry name" value="Nucleotide-diphospho-sugar transferases"/>
    <property type="match status" value="1"/>
</dbReference>
<dbReference type="PANTHER" id="PTHR31834:SF1">
    <property type="entry name" value="INITIATION-SPECIFIC ALPHA-1,6-MANNOSYLTRANSFERASE"/>
    <property type="match status" value="1"/>
</dbReference>
<evidence type="ECO:0008006" key="3">
    <source>
        <dbReference type="Google" id="ProtNLM"/>
    </source>
</evidence>
<evidence type="ECO:0000313" key="2">
    <source>
        <dbReference type="Proteomes" id="UP000434044"/>
    </source>
</evidence>
<gene>
    <name evidence="1" type="ORF">GJ668_18365</name>
</gene>
<sequence>MSIPKRIIQTHRDFSLCQDLSESWIVKNPDYDYRFYDDEMCVKFFKKHYPRLLSCYLALPNNGQKADLFRYVSVFHYGGFYFDADTYCKVSLDTYVDLNHKLVVGYEMFASLYKNRVETYVEEYASPKQMLQWAFAAEPGSSMLKNLIKVIYNNVTSMRQNQLKKFSSNARFNLELTGPIAFTSAFNYYMVGAESEAVQILPQLNWGYIKYHNKEVDPMRNDDVKLLHYFKGSWRHKA</sequence>
<comment type="caution">
    <text evidence="1">The sequence shown here is derived from an EMBL/GenBank/DDBJ whole genome shotgun (WGS) entry which is preliminary data.</text>
</comment>
<dbReference type="GO" id="GO:0006487">
    <property type="term" value="P:protein N-linked glycosylation"/>
    <property type="evidence" value="ECO:0007669"/>
    <property type="project" value="TreeGrafter"/>
</dbReference>
<organism evidence="1 2">
    <name type="scientific">Allochromatium palmeri</name>
    <dbReference type="NCBI Taxonomy" id="231048"/>
    <lineage>
        <taxon>Bacteria</taxon>
        <taxon>Pseudomonadati</taxon>
        <taxon>Pseudomonadota</taxon>
        <taxon>Gammaproteobacteria</taxon>
        <taxon>Chromatiales</taxon>
        <taxon>Chromatiaceae</taxon>
        <taxon>Allochromatium</taxon>
    </lineage>
</organism>
<dbReference type="Proteomes" id="UP000434044">
    <property type="component" value="Unassembled WGS sequence"/>
</dbReference>
<accession>A0A6N8EJT9</accession>
<name>A0A6N8EJT9_9GAMM</name>
<protein>
    <recommendedName>
        <fullName evidence="3">Glycosyl transferase</fullName>
    </recommendedName>
</protein>
<proteinExistence type="predicted"/>
<dbReference type="Gene3D" id="3.90.550.20">
    <property type="match status" value="1"/>
</dbReference>
<reference evidence="1 2" key="1">
    <citation type="submission" date="2019-11" db="EMBL/GenBank/DDBJ databases">
        <title>Whole-genome sequence of the anaerobic purple sulfur bacterium Allochromatium palmeri DSM 15591.</title>
        <authorList>
            <person name="Kyndt J.A."/>
            <person name="Meyer T.E."/>
        </authorList>
    </citation>
    <scope>NUCLEOTIDE SEQUENCE [LARGE SCALE GENOMIC DNA]</scope>
    <source>
        <strain evidence="1 2">DSM 15591</strain>
    </source>
</reference>